<dbReference type="AlphaFoldDB" id="A0A0W0FDR0"/>
<name>A0A0W0FDR0_MONRR</name>
<dbReference type="Proteomes" id="UP000054988">
    <property type="component" value="Unassembled WGS sequence"/>
</dbReference>
<accession>A0A0W0FDR0</accession>
<sequence length="87" mass="9597">MESINLLCDLQSSSFHRNQASSPKSLCICTLKPITLHQSRKRYNNFPLPVLVPSGPVSNGPSTQYQLQLTTKTGGKGFEFSTITELL</sequence>
<reference evidence="1 2" key="1">
    <citation type="submission" date="2015-12" db="EMBL/GenBank/DDBJ databases">
        <title>Draft genome sequence of Moniliophthora roreri, the causal agent of frosty pod rot of cacao.</title>
        <authorList>
            <person name="Aime M.C."/>
            <person name="Diaz-Valderrama J.R."/>
            <person name="Kijpornyongpan T."/>
            <person name="Phillips-Mora W."/>
        </authorList>
    </citation>
    <scope>NUCLEOTIDE SEQUENCE [LARGE SCALE GENOMIC DNA]</scope>
    <source>
        <strain evidence="1 2">MCA 2952</strain>
    </source>
</reference>
<gene>
    <name evidence="1" type="ORF">WG66_13017</name>
</gene>
<evidence type="ECO:0000313" key="1">
    <source>
        <dbReference type="EMBL" id="KTB34426.1"/>
    </source>
</evidence>
<protein>
    <submittedName>
        <fullName evidence="1">Uncharacterized protein</fullName>
    </submittedName>
</protein>
<dbReference type="EMBL" id="LATX01002080">
    <property type="protein sequence ID" value="KTB34426.1"/>
    <property type="molecule type" value="Genomic_DNA"/>
</dbReference>
<proteinExistence type="predicted"/>
<comment type="caution">
    <text evidence="1">The sequence shown here is derived from an EMBL/GenBank/DDBJ whole genome shotgun (WGS) entry which is preliminary data.</text>
</comment>
<organism evidence="1 2">
    <name type="scientific">Moniliophthora roreri</name>
    <name type="common">Frosty pod rot fungus</name>
    <name type="synonym">Monilia roreri</name>
    <dbReference type="NCBI Taxonomy" id="221103"/>
    <lineage>
        <taxon>Eukaryota</taxon>
        <taxon>Fungi</taxon>
        <taxon>Dikarya</taxon>
        <taxon>Basidiomycota</taxon>
        <taxon>Agaricomycotina</taxon>
        <taxon>Agaricomycetes</taxon>
        <taxon>Agaricomycetidae</taxon>
        <taxon>Agaricales</taxon>
        <taxon>Marasmiineae</taxon>
        <taxon>Marasmiaceae</taxon>
        <taxon>Moniliophthora</taxon>
    </lineage>
</organism>
<evidence type="ECO:0000313" key="2">
    <source>
        <dbReference type="Proteomes" id="UP000054988"/>
    </source>
</evidence>